<dbReference type="InterPro" id="IPR036494">
    <property type="entry name" value="Ku_C_sf"/>
</dbReference>
<dbReference type="InterPro" id="IPR014893">
    <property type="entry name" value="Ku_PK_bind"/>
</dbReference>
<evidence type="ECO:0000256" key="2">
    <source>
        <dbReference type="ARBA" id="ARBA00004574"/>
    </source>
</evidence>
<dbReference type="InterPro" id="IPR036397">
    <property type="entry name" value="RNaseH_sf"/>
</dbReference>
<dbReference type="GO" id="GO:0003678">
    <property type="term" value="F:DNA helicase activity"/>
    <property type="evidence" value="ECO:0007669"/>
    <property type="project" value="UniProtKB-EC"/>
</dbReference>
<evidence type="ECO:0000256" key="18">
    <source>
        <dbReference type="ARBA" id="ARBA00031847"/>
    </source>
</evidence>
<evidence type="ECO:0000313" key="22">
    <source>
        <dbReference type="EMBL" id="KAF7543982.1"/>
    </source>
</evidence>
<dbReference type="FunFam" id="3.40.50.410:FF:000073">
    <property type="entry name" value="ATP-dependent DNA helicase II subunit 2"/>
    <property type="match status" value="1"/>
</dbReference>
<dbReference type="CDD" id="cd00873">
    <property type="entry name" value="KU80"/>
    <property type="match status" value="1"/>
</dbReference>
<dbReference type="SUPFAM" id="SSF101420">
    <property type="entry name" value="C-terminal domain of Ku80"/>
    <property type="match status" value="1"/>
</dbReference>
<evidence type="ECO:0000256" key="10">
    <source>
        <dbReference type="ARBA" id="ARBA00022806"/>
    </source>
</evidence>
<dbReference type="GO" id="GO:0005524">
    <property type="term" value="F:ATP binding"/>
    <property type="evidence" value="ECO:0007669"/>
    <property type="project" value="UniProtKB-KW"/>
</dbReference>
<dbReference type="InterPro" id="IPR005161">
    <property type="entry name" value="Ku_N"/>
</dbReference>
<evidence type="ECO:0000256" key="1">
    <source>
        <dbReference type="ARBA" id="ARBA00004123"/>
    </source>
</evidence>
<dbReference type="InterPro" id="IPR048519">
    <property type="entry name" value="Gfd2/YDR514C-like_C"/>
</dbReference>
<organism evidence="22 23">
    <name type="scientific">Cylindrodendrum hubeiense</name>
    <dbReference type="NCBI Taxonomy" id="595255"/>
    <lineage>
        <taxon>Eukaryota</taxon>
        <taxon>Fungi</taxon>
        <taxon>Dikarya</taxon>
        <taxon>Ascomycota</taxon>
        <taxon>Pezizomycotina</taxon>
        <taxon>Sordariomycetes</taxon>
        <taxon>Hypocreomycetidae</taxon>
        <taxon>Hypocreales</taxon>
        <taxon>Nectriaceae</taxon>
        <taxon>Cylindrodendrum</taxon>
    </lineage>
</organism>
<feature type="compositionally biased region" description="Basic and acidic residues" evidence="20">
    <location>
        <begin position="751"/>
        <end position="770"/>
    </location>
</feature>
<dbReference type="AlphaFoldDB" id="A0A9P5GYY5"/>
<dbReference type="GO" id="GO:0043564">
    <property type="term" value="C:Ku70:Ku80 complex"/>
    <property type="evidence" value="ECO:0007669"/>
    <property type="project" value="InterPro"/>
</dbReference>
<keyword evidence="8" id="KW-0227">DNA damage</keyword>
<dbReference type="GO" id="GO:0000781">
    <property type="term" value="C:chromosome, telomeric region"/>
    <property type="evidence" value="ECO:0007669"/>
    <property type="project" value="UniProtKB-SubCell"/>
</dbReference>
<dbReference type="Gene3D" id="1.25.40.240">
    <property type="entry name" value="Ku, C-terminal domain"/>
    <property type="match status" value="1"/>
</dbReference>
<evidence type="ECO:0000259" key="21">
    <source>
        <dbReference type="SMART" id="SM00559"/>
    </source>
</evidence>
<dbReference type="InterPro" id="IPR024193">
    <property type="entry name" value="Ku80"/>
</dbReference>
<evidence type="ECO:0000256" key="17">
    <source>
        <dbReference type="ARBA" id="ARBA00024890"/>
    </source>
</evidence>
<dbReference type="OrthoDB" id="30826at2759"/>
<dbReference type="InterPro" id="IPR016194">
    <property type="entry name" value="SPOC-like_C_dom_sf"/>
</dbReference>
<dbReference type="SMART" id="SM00559">
    <property type="entry name" value="Ku78"/>
    <property type="match status" value="1"/>
</dbReference>
<evidence type="ECO:0000256" key="16">
    <source>
        <dbReference type="ARBA" id="ARBA00023242"/>
    </source>
</evidence>
<evidence type="ECO:0000256" key="8">
    <source>
        <dbReference type="ARBA" id="ARBA00022763"/>
    </source>
</evidence>
<keyword evidence="14" id="KW-0233">DNA recombination</keyword>
<dbReference type="Proteomes" id="UP000722485">
    <property type="component" value="Unassembled WGS sequence"/>
</dbReference>
<comment type="subcellular location">
    <subcellularLocation>
        <location evidence="2">Chromosome</location>
        <location evidence="2">Telomere</location>
    </subcellularLocation>
    <subcellularLocation>
        <location evidence="1">Nucleus</location>
    </subcellularLocation>
</comment>
<keyword evidence="6" id="KW-0158">Chromosome</keyword>
<dbReference type="SUPFAM" id="SSF53300">
    <property type="entry name" value="vWA-like"/>
    <property type="match status" value="1"/>
</dbReference>
<evidence type="ECO:0000256" key="13">
    <source>
        <dbReference type="ARBA" id="ARBA00023125"/>
    </source>
</evidence>
<dbReference type="PANTHER" id="PTHR12604:SF4">
    <property type="entry name" value="X-RAY REPAIR CROSS-COMPLEMENTING PROTEIN 5"/>
    <property type="match status" value="1"/>
</dbReference>
<dbReference type="SUPFAM" id="SSF53098">
    <property type="entry name" value="Ribonuclease H-like"/>
    <property type="match status" value="1"/>
</dbReference>
<evidence type="ECO:0000256" key="4">
    <source>
        <dbReference type="ARBA" id="ARBA00012551"/>
    </source>
</evidence>
<keyword evidence="10" id="KW-0347">Helicase</keyword>
<dbReference type="Gene3D" id="3.40.50.410">
    <property type="entry name" value="von Willebrand factor, type A domain"/>
    <property type="match status" value="1"/>
</dbReference>
<dbReference type="Gene3D" id="3.30.420.10">
    <property type="entry name" value="Ribonuclease H-like superfamily/Ribonuclease H"/>
    <property type="match status" value="1"/>
</dbReference>
<feature type="region of interest" description="Disordered" evidence="20">
    <location>
        <begin position="746"/>
        <end position="770"/>
    </location>
</feature>
<evidence type="ECO:0000256" key="9">
    <source>
        <dbReference type="ARBA" id="ARBA00022801"/>
    </source>
</evidence>
<dbReference type="GO" id="GO:0006303">
    <property type="term" value="P:double-strand break repair via nonhomologous end joining"/>
    <property type="evidence" value="ECO:0007669"/>
    <property type="project" value="InterPro"/>
</dbReference>
<comment type="catalytic activity">
    <reaction evidence="19">
        <text>ATP + H2O = ADP + phosphate + H(+)</text>
        <dbReference type="Rhea" id="RHEA:13065"/>
        <dbReference type="ChEBI" id="CHEBI:15377"/>
        <dbReference type="ChEBI" id="CHEBI:15378"/>
        <dbReference type="ChEBI" id="CHEBI:30616"/>
        <dbReference type="ChEBI" id="CHEBI:43474"/>
        <dbReference type="ChEBI" id="CHEBI:456216"/>
        <dbReference type="EC" id="3.6.4.12"/>
    </reaction>
</comment>
<evidence type="ECO:0000256" key="15">
    <source>
        <dbReference type="ARBA" id="ARBA00023204"/>
    </source>
</evidence>
<keyword evidence="12" id="KW-0779">Telomere</keyword>
<dbReference type="Gene3D" id="1.10.1600.10">
    <property type="match status" value="1"/>
</dbReference>
<dbReference type="GO" id="GO:0006310">
    <property type="term" value="P:DNA recombination"/>
    <property type="evidence" value="ECO:0007669"/>
    <property type="project" value="UniProtKB-KW"/>
</dbReference>
<dbReference type="EMBL" id="JAANBB010000328">
    <property type="protein sequence ID" value="KAF7543982.1"/>
    <property type="molecule type" value="Genomic_DNA"/>
</dbReference>
<dbReference type="Pfam" id="PF02735">
    <property type="entry name" value="Ku"/>
    <property type="match status" value="1"/>
</dbReference>
<evidence type="ECO:0000256" key="5">
    <source>
        <dbReference type="ARBA" id="ARBA00021792"/>
    </source>
</evidence>
<keyword evidence="23" id="KW-1185">Reference proteome</keyword>
<keyword evidence="13" id="KW-0238">DNA-binding</keyword>
<dbReference type="Pfam" id="PF08785">
    <property type="entry name" value="Ku_PK_bind"/>
    <property type="match status" value="1"/>
</dbReference>
<dbReference type="Pfam" id="PF03731">
    <property type="entry name" value="Ku_N"/>
    <property type="match status" value="1"/>
</dbReference>
<dbReference type="GO" id="GO:0000723">
    <property type="term" value="P:telomere maintenance"/>
    <property type="evidence" value="ECO:0007669"/>
    <property type="project" value="InterPro"/>
</dbReference>
<evidence type="ECO:0000256" key="11">
    <source>
        <dbReference type="ARBA" id="ARBA00022840"/>
    </source>
</evidence>
<dbReference type="GO" id="GO:0042162">
    <property type="term" value="F:telomeric DNA binding"/>
    <property type="evidence" value="ECO:0007669"/>
    <property type="project" value="InterPro"/>
</dbReference>
<gene>
    <name evidence="22" type="ORF">G7Z17_g10303</name>
</gene>
<evidence type="ECO:0000313" key="23">
    <source>
        <dbReference type="Proteomes" id="UP000722485"/>
    </source>
</evidence>
<dbReference type="EC" id="3.6.4.12" evidence="4"/>
<comment type="function">
    <text evidence="17">Single-stranded DNA-dependent ATP-dependent helicase. Involved in non-homologous end joining (NHEJ) DNA double strand break repair. DNA-binding is sequence-independent but has a high affinity to nicks in double-stranded DNA and to the ends of duplex DNA. Binds to naturally occurring chromosomal ends, and therefore provides chromosomal end protection. Required also for telomere recombination to repair telomeric ends in the absence of telomerase. KU70, of the KU70/KU80 heterodimer, binds to the stem loop of TLC1, the RNA component of telomerase. Involved in telomere maintenance. Interacts with telomeric repeats and subtelomeric sequences thereby controlling telomere length and protecting against subtelomeric rearrangement. Maintains telomeric chromatin, which is involved in silencing the expression of genes located at the telomere. Required for mating-type switching.</text>
</comment>
<dbReference type="GO" id="GO:0003684">
    <property type="term" value="F:damaged DNA binding"/>
    <property type="evidence" value="ECO:0007669"/>
    <property type="project" value="InterPro"/>
</dbReference>
<evidence type="ECO:0000256" key="14">
    <source>
        <dbReference type="ARBA" id="ARBA00023172"/>
    </source>
</evidence>
<feature type="domain" description="Ku" evidence="21">
    <location>
        <begin position="287"/>
        <end position="424"/>
    </location>
</feature>
<name>A0A9P5GYY5_9HYPO</name>
<dbReference type="InterPro" id="IPR006164">
    <property type="entry name" value="DNA_bd_Ku70/Ku80"/>
</dbReference>
<dbReference type="SUPFAM" id="SSF100939">
    <property type="entry name" value="SPOC domain-like"/>
    <property type="match status" value="1"/>
</dbReference>
<keyword evidence="7" id="KW-0547">Nucleotide-binding</keyword>
<keyword evidence="11" id="KW-0067">ATP-binding</keyword>
<evidence type="ECO:0000256" key="12">
    <source>
        <dbReference type="ARBA" id="ARBA00022895"/>
    </source>
</evidence>
<sequence length="1180" mass="131575">MADKEATVFILDLGSSMAQSHSGRSESDLDWSMLYVWDKITDLVAASRKTLCVGVLGLRTDETDNKLRDEEGYENISVLQQLGPMTMTSLRELQAKIKPSSTEFGDAISAIVLAVDMIDTFTKKLKWNRKIVLITDGRGPIDDDDISDISKKMNDSNIQLTAQNEKTLQSLVNDCQNGVFASIVEAIDEIGTPRVKSVKPYKTFDGALTLGDPQKFPAAMNINVERYFKTHQARPLAASTVVVKSDQGVGPESTQPIEGDEMEGVEFSAVKQARSYKVNDPDAPGGKRDVEFESLAKGFEYGRTAVHISESEYNITKIETQKSFSIVGFIPCVKYEPFLNMGEVCVTIARKADTKSEVALSSLIWALSELESYAVARIVPKDGKEPQLVLLAPNIEPDLECLYDVPLPFAEDIRSYQFPPLDRVITVTGQTLTRHRFLPTDELNDAMSDFVDAMDLSTYGIDDEGNPSEYVPVDDTYNPAIHRINHAVKSRAVHPERPIADTPSILLRFASPPDDLIEKVQSKIDALIEAGEVKKVPPKAKGKRTRDAVKPISGLDVDALLGEGEKGDIDPDNAVPGFKQALATTEELSEIEDATKQMGVITNALITESFGDSKYARAIECLAVMREELTNLEEPGLYNTYVRDMKKQLLSGALGGDRRDFWFKVRWSRMGLIDKKQSEVSTVTPEEAEEIRMSLEERLEKLQALLGKEVSLVDPQKDIEPPKGVILMESNTGSVSQNAANPETLTQLAQHPDHRRSPSEEAKDRERAMRHQKSFDCSRFRIGEPLEEDAYFCPLKAMVTYPERFIGKANKPLVGVDQEHTFYLHDPKEPSRDPYLLVPTAQFEVFLDEVNAKLGISLKIPNGVNEERFALKFGQGGTPRPRYLRRAEDETALDIRPWPQMDSGDIRRFDAATVQMQEDWIAKMKLVKTGLTGGGSKGNSEKAARKKREREQMVLDTQAYLGLRGTPPVQDVVFICVDVEAIERPPNPISEIGFAILDTNDIRDVTPGSGGQNWWTLINCHHLRVWEYAGLRNQQYVQGCPDSFDFGSSTFPRKVHVRREIMTILAPYINASRNVVIVGHDIHQDIRYLSTLGVSLLTLNNLVGQADTQAMYQAWRNETNGRGLGKILSQLEIPSKNLHNAGNDAYYTLCAMFGIALEQIREHEAKLKEKQDITPTQGTS</sequence>
<comment type="caution">
    <text evidence="22">The sequence shown here is derived from an EMBL/GenBank/DDBJ whole genome shotgun (WGS) entry which is preliminary data.</text>
</comment>
<evidence type="ECO:0000256" key="20">
    <source>
        <dbReference type="SAM" id="MobiDB-lite"/>
    </source>
</evidence>
<dbReference type="InterPro" id="IPR036465">
    <property type="entry name" value="vWFA_dom_sf"/>
</dbReference>
<dbReference type="GO" id="GO:0016787">
    <property type="term" value="F:hydrolase activity"/>
    <property type="evidence" value="ECO:0007669"/>
    <property type="project" value="UniProtKB-KW"/>
</dbReference>
<dbReference type="PANTHER" id="PTHR12604">
    <property type="entry name" value="KU AUTOANTIGEN DNA HELICASE"/>
    <property type="match status" value="1"/>
</dbReference>
<comment type="similarity">
    <text evidence="3">Belongs to the ku80 family.</text>
</comment>
<dbReference type="FunFam" id="1.10.1600.10:FF:000002">
    <property type="entry name" value="X-ray repair cross-complementing protein 5"/>
    <property type="match status" value="1"/>
</dbReference>
<proteinExistence type="inferred from homology"/>
<dbReference type="Pfam" id="PF21762">
    <property type="entry name" value="DEDDh_C"/>
    <property type="match status" value="1"/>
</dbReference>
<keyword evidence="9" id="KW-0378">Hydrolase</keyword>
<protein>
    <recommendedName>
        <fullName evidence="5">ATP-dependent DNA helicase II subunit 2</fullName>
        <ecNumber evidence="4">3.6.4.12</ecNumber>
    </recommendedName>
    <alternativeName>
        <fullName evidence="18">ATP-dependent DNA helicase II subunit Ku80</fullName>
    </alternativeName>
</protein>
<keyword evidence="15" id="KW-0234">DNA repair</keyword>
<evidence type="ECO:0000256" key="19">
    <source>
        <dbReference type="ARBA" id="ARBA00047995"/>
    </source>
</evidence>
<dbReference type="GO" id="GO:0003690">
    <property type="term" value="F:double-stranded DNA binding"/>
    <property type="evidence" value="ECO:0007669"/>
    <property type="project" value="TreeGrafter"/>
</dbReference>
<keyword evidence="16" id="KW-0539">Nucleus</keyword>
<evidence type="ECO:0000256" key="6">
    <source>
        <dbReference type="ARBA" id="ARBA00022454"/>
    </source>
</evidence>
<accession>A0A9P5GYY5</accession>
<evidence type="ECO:0000256" key="7">
    <source>
        <dbReference type="ARBA" id="ARBA00022741"/>
    </source>
</evidence>
<evidence type="ECO:0000256" key="3">
    <source>
        <dbReference type="ARBA" id="ARBA00007726"/>
    </source>
</evidence>
<dbReference type="Gene3D" id="2.40.290.10">
    <property type="match status" value="1"/>
</dbReference>
<dbReference type="InterPro" id="IPR012337">
    <property type="entry name" value="RNaseH-like_sf"/>
</dbReference>
<reference evidence="22" key="1">
    <citation type="submission" date="2020-03" db="EMBL/GenBank/DDBJ databases">
        <title>Draft Genome Sequence of Cylindrodendrum hubeiense.</title>
        <authorList>
            <person name="Buettner E."/>
            <person name="Kellner H."/>
        </authorList>
    </citation>
    <scope>NUCLEOTIDE SEQUENCE</scope>
    <source>
        <strain evidence="22">IHI 201604</strain>
    </source>
</reference>